<dbReference type="Pfam" id="PF01545">
    <property type="entry name" value="Cation_efflux"/>
    <property type="match status" value="1"/>
</dbReference>
<feature type="transmembrane region" description="Helical" evidence="8">
    <location>
        <begin position="208"/>
        <end position="233"/>
    </location>
</feature>
<evidence type="ECO:0000256" key="1">
    <source>
        <dbReference type="ARBA" id="ARBA00004141"/>
    </source>
</evidence>
<dbReference type="HOGENOM" id="CLU_013430_4_3_1"/>
<dbReference type="GO" id="GO:0016020">
    <property type="term" value="C:membrane"/>
    <property type="evidence" value="ECO:0000318"/>
    <property type="project" value="GO_Central"/>
</dbReference>
<dbReference type="GO" id="GO:0006882">
    <property type="term" value="P:intracellular zinc ion homeostasis"/>
    <property type="evidence" value="ECO:0000318"/>
    <property type="project" value="GO_Central"/>
</dbReference>
<evidence type="ECO:0000256" key="2">
    <source>
        <dbReference type="ARBA" id="ARBA00008873"/>
    </source>
</evidence>
<dbReference type="NCBIfam" id="TIGR01297">
    <property type="entry name" value="CDF"/>
    <property type="match status" value="1"/>
</dbReference>
<reference evidence="12" key="1">
    <citation type="journal article" date="2002" name="Science">
        <title>The draft genome of Ciona intestinalis: insights into chordate and vertebrate origins.</title>
        <authorList>
            <person name="Dehal P."/>
            <person name="Satou Y."/>
            <person name="Campbell R.K."/>
            <person name="Chapman J."/>
            <person name="Degnan B."/>
            <person name="De Tomaso A."/>
            <person name="Davidson B."/>
            <person name="Di Gregorio A."/>
            <person name="Gelpke M."/>
            <person name="Goodstein D.M."/>
            <person name="Harafuji N."/>
            <person name="Hastings K.E."/>
            <person name="Ho I."/>
            <person name="Hotta K."/>
            <person name="Huang W."/>
            <person name="Kawashima T."/>
            <person name="Lemaire P."/>
            <person name="Martinez D."/>
            <person name="Meinertzhagen I.A."/>
            <person name="Necula S."/>
            <person name="Nonaka M."/>
            <person name="Putnam N."/>
            <person name="Rash S."/>
            <person name="Saiga H."/>
            <person name="Satake M."/>
            <person name="Terry A."/>
            <person name="Yamada L."/>
            <person name="Wang H.G."/>
            <person name="Awazu S."/>
            <person name="Azumi K."/>
            <person name="Boore J."/>
            <person name="Branno M."/>
            <person name="Chin-Bow S."/>
            <person name="DeSantis R."/>
            <person name="Doyle S."/>
            <person name="Francino P."/>
            <person name="Keys D.N."/>
            <person name="Haga S."/>
            <person name="Hayashi H."/>
            <person name="Hino K."/>
            <person name="Imai K.S."/>
            <person name="Inaba K."/>
            <person name="Kano S."/>
            <person name="Kobayashi K."/>
            <person name="Kobayashi M."/>
            <person name="Lee B.I."/>
            <person name="Makabe K.W."/>
            <person name="Manohar C."/>
            <person name="Matassi G."/>
            <person name="Medina M."/>
            <person name="Mochizuki Y."/>
            <person name="Mount S."/>
            <person name="Morishita T."/>
            <person name="Miura S."/>
            <person name="Nakayama A."/>
            <person name="Nishizaka S."/>
            <person name="Nomoto H."/>
            <person name="Ohta F."/>
            <person name="Oishi K."/>
            <person name="Rigoutsos I."/>
            <person name="Sano M."/>
            <person name="Sasaki A."/>
            <person name="Sasakura Y."/>
            <person name="Shoguchi E."/>
            <person name="Shin-i T."/>
            <person name="Spagnuolo A."/>
            <person name="Stainier D."/>
            <person name="Suzuki M.M."/>
            <person name="Tassy O."/>
            <person name="Takatori N."/>
            <person name="Tokuoka M."/>
            <person name="Yagi K."/>
            <person name="Yoshizaki F."/>
            <person name="Wada S."/>
            <person name="Zhang C."/>
            <person name="Hyatt P.D."/>
            <person name="Larimer F."/>
            <person name="Detter C."/>
            <person name="Doggett N."/>
            <person name="Glavina T."/>
            <person name="Hawkins T."/>
            <person name="Richardson P."/>
            <person name="Lucas S."/>
            <person name="Kohara Y."/>
            <person name="Levine M."/>
            <person name="Satoh N."/>
            <person name="Rokhsar D.S."/>
        </authorList>
    </citation>
    <scope>NUCLEOTIDE SEQUENCE [LARGE SCALE GENOMIC DNA]</scope>
</reference>
<feature type="domain" description="Cation efflux protein transmembrane" evidence="9">
    <location>
        <begin position="14"/>
        <end position="234"/>
    </location>
</feature>
<keyword evidence="3" id="KW-0813">Transport</keyword>
<dbReference type="InterPro" id="IPR002524">
    <property type="entry name" value="Cation_efflux"/>
</dbReference>
<protein>
    <recommendedName>
        <fullName evidence="13">Zinc transporter protein</fullName>
    </recommendedName>
</protein>
<feature type="transmembrane region" description="Helical" evidence="8">
    <location>
        <begin position="12"/>
        <end position="30"/>
    </location>
</feature>
<dbReference type="PANTHER" id="PTHR45820">
    <property type="entry name" value="FI23527P1"/>
    <property type="match status" value="1"/>
</dbReference>
<dbReference type="GeneTree" id="ENSGT00940000156484"/>
<accession>F6SWY4</accession>
<evidence type="ECO:0000256" key="7">
    <source>
        <dbReference type="ARBA" id="ARBA00023136"/>
    </source>
</evidence>
<dbReference type="InterPro" id="IPR058533">
    <property type="entry name" value="Cation_efflux_TM"/>
</dbReference>
<feature type="transmembrane region" description="Helical" evidence="8">
    <location>
        <begin position="79"/>
        <end position="102"/>
    </location>
</feature>
<feature type="transmembrane region" description="Helical" evidence="8">
    <location>
        <begin position="178"/>
        <end position="196"/>
    </location>
</feature>
<reference evidence="11" key="3">
    <citation type="submission" date="2025-09" db="UniProtKB">
        <authorList>
            <consortium name="Ensembl"/>
        </authorList>
    </citation>
    <scope>IDENTIFICATION</scope>
</reference>
<dbReference type="GO" id="GO:0071577">
    <property type="term" value="P:zinc ion transmembrane transport"/>
    <property type="evidence" value="ECO:0000318"/>
    <property type="project" value="GO_Central"/>
</dbReference>
<dbReference type="Pfam" id="PF16916">
    <property type="entry name" value="ZT_dimer"/>
    <property type="match status" value="1"/>
</dbReference>
<comment type="similarity">
    <text evidence="2">Belongs to the cation diffusion facilitator (CDF) transporter (TC 2.A.4) family. SLC30A subfamily.</text>
</comment>
<evidence type="ECO:0000313" key="11">
    <source>
        <dbReference type="Ensembl" id="ENSCINP00000014615.3"/>
    </source>
</evidence>
<keyword evidence="7 8" id="KW-0472">Membrane</keyword>
<dbReference type="GO" id="GO:0010312">
    <property type="term" value="P:detoxification of zinc ion"/>
    <property type="evidence" value="ECO:0000318"/>
    <property type="project" value="GO_Central"/>
</dbReference>
<reference evidence="11" key="2">
    <citation type="submission" date="2025-08" db="UniProtKB">
        <authorList>
            <consortium name="Ensembl"/>
        </authorList>
    </citation>
    <scope>IDENTIFICATION</scope>
</reference>
<keyword evidence="12" id="KW-1185">Reference proteome</keyword>
<evidence type="ECO:0000256" key="5">
    <source>
        <dbReference type="ARBA" id="ARBA00022833"/>
    </source>
</evidence>
<dbReference type="PANTHER" id="PTHR45820:SF4">
    <property type="entry name" value="ZINC TRANSPORTER 63C, ISOFORM F"/>
    <property type="match status" value="1"/>
</dbReference>
<proteinExistence type="inferred from homology"/>
<evidence type="ECO:0000313" key="12">
    <source>
        <dbReference type="Proteomes" id="UP000008144"/>
    </source>
</evidence>
<dbReference type="InterPro" id="IPR027470">
    <property type="entry name" value="Cation_efflux_CTD"/>
</dbReference>
<feature type="transmembrane region" description="Helical" evidence="8">
    <location>
        <begin position="284"/>
        <end position="308"/>
    </location>
</feature>
<dbReference type="STRING" id="7719.ENSCINP00000014615"/>
<evidence type="ECO:0008006" key="13">
    <source>
        <dbReference type="Google" id="ProtNLM"/>
    </source>
</evidence>
<dbReference type="OMA" id="IFMCTVC"/>
<feature type="domain" description="Cation efflux protein cytoplasmic" evidence="10">
    <location>
        <begin position="320"/>
        <end position="392"/>
    </location>
</feature>
<evidence type="ECO:0000256" key="8">
    <source>
        <dbReference type="SAM" id="Phobius"/>
    </source>
</evidence>
<feature type="transmembrane region" description="Helical" evidence="8">
    <location>
        <begin position="123"/>
        <end position="143"/>
    </location>
</feature>
<dbReference type="InterPro" id="IPR027469">
    <property type="entry name" value="Cation_efflux_TMD_sf"/>
</dbReference>
<keyword evidence="4 8" id="KW-0812">Transmembrane</keyword>
<evidence type="ECO:0000256" key="4">
    <source>
        <dbReference type="ARBA" id="ARBA00022692"/>
    </source>
</evidence>
<dbReference type="AlphaFoldDB" id="F6SWY4"/>
<dbReference type="Gene3D" id="1.20.1510.10">
    <property type="entry name" value="Cation efflux protein transmembrane domain"/>
    <property type="match status" value="1"/>
</dbReference>
<dbReference type="SUPFAM" id="SSF161111">
    <property type="entry name" value="Cation efflux protein transmembrane domain-like"/>
    <property type="match status" value="1"/>
</dbReference>
<keyword evidence="6 8" id="KW-1133">Transmembrane helix</keyword>
<sequence length="393" mass="43639">IVNTKTSRLSSMLGLIIVYFLAEAVVGHLTSSLTLIADSFHMLSDALSLVVALVAVRLSKRGAQHSITPWPSKQAYFNTFGWVRFEVVGALINSTFLFALCISITMEAIEKFYDPGLISQPELVLAVGGCGLLINVIGLVLFGGHAHAGHNHSHGHDHGHNHGHDNHHNHLQVSMGNLFFRPTIFIVLWCFINQNNNGSTEQHMNMKAVFLHVLGDALGSVIVMISATIIYLVPNVTKVCQSDPNLVLIELNDSCVKKYKYEENVTVSAGNATAVNVVINVNEWIMYIDPAMSIVLVLIMIFTTYPLFKESSLVLLQTVPKHIKLQHLKEKIKTIEGVQEIQNFHLWQLTGEKLVATVHVWCNDAISFLRIAEEIKQRLNDAGIHSTTIQPEF</sequence>
<name>F6SWY4_CIOIN</name>
<dbReference type="InParanoid" id="F6SWY4"/>
<evidence type="ECO:0000259" key="9">
    <source>
        <dbReference type="Pfam" id="PF01545"/>
    </source>
</evidence>
<organism evidence="11 12">
    <name type="scientific">Ciona intestinalis</name>
    <name type="common">Transparent sea squirt</name>
    <name type="synonym">Ascidia intestinalis</name>
    <dbReference type="NCBI Taxonomy" id="7719"/>
    <lineage>
        <taxon>Eukaryota</taxon>
        <taxon>Metazoa</taxon>
        <taxon>Chordata</taxon>
        <taxon>Tunicata</taxon>
        <taxon>Ascidiacea</taxon>
        <taxon>Phlebobranchia</taxon>
        <taxon>Cionidae</taxon>
        <taxon>Ciona</taxon>
    </lineage>
</organism>
<dbReference type="FunCoup" id="F6SWY4">
    <property type="interactions" value="83"/>
</dbReference>
<comment type="subcellular location">
    <subcellularLocation>
        <location evidence="1">Membrane</location>
        <topology evidence="1">Multi-pass membrane protein</topology>
    </subcellularLocation>
</comment>
<dbReference type="GO" id="GO:0005385">
    <property type="term" value="F:zinc ion transmembrane transporter activity"/>
    <property type="evidence" value="ECO:0000318"/>
    <property type="project" value="GO_Central"/>
</dbReference>
<dbReference type="Ensembl" id="ENSCINT00000014615.3">
    <property type="protein sequence ID" value="ENSCINP00000014615.3"/>
    <property type="gene ID" value="ENSCING00000007113.3"/>
</dbReference>
<keyword evidence="5" id="KW-0862">Zinc</keyword>
<evidence type="ECO:0000256" key="3">
    <source>
        <dbReference type="ARBA" id="ARBA00022448"/>
    </source>
</evidence>
<evidence type="ECO:0000256" key="6">
    <source>
        <dbReference type="ARBA" id="ARBA00022989"/>
    </source>
</evidence>
<evidence type="ECO:0000259" key="10">
    <source>
        <dbReference type="Pfam" id="PF16916"/>
    </source>
</evidence>
<dbReference type="Proteomes" id="UP000008144">
    <property type="component" value="Unassembled WGS sequence"/>
</dbReference>